<accession>A0A7T1F9F3</accession>
<feature type="transmembrane region" description="Helical" evidence="1">
    <location>
        <begin position="121"/>
        <end position="145"/>
    </location>
</feature>
<dbReference type="Pfam" id="PF05656">
    <property type="entry name" value="DUF805"/>
    <property type="match status" value="1"/>
</dbReference>
<evidence type="ECO:0000256" key="1">
    <source>
        <dbReference type="SAM" id="Phobius"/>
    </source>
</evidence>
<evidence type="ECO:0000313" key="3">
    <source>
        <dbReference type="Proteomes" id="UP000594455"/>
    </source>
</evidence>
<keyword evidence="1" id="KW-1133">Transmembrane helix</keyword>
<organism evidence="2 3">
    <name type="scientific">Staphylococcus lloydii</name>
    <dbReference type="NCBI Taxonomy" id="2781774"/>
    <lineage>
        <taxon>Bacteria</taxon>
        <taxon>Bacillati</taxon>
        <taxon>Bacillota</taxon>
        <taxon>Bacilli</taxon>
        <taxon>Bacillales</taxon>
        <taxon>Staphylococcaceae</taxon>
        <taxon>Staphylococcus</taxon>
    </lineage>
</organism>
<keyword evidence="3" id="KW-1185">Reference proteome</keyword>
<dbReference type="RefSeq" id="WP_195718924.1">
    <property type="nucleotide sequence ID" value="NZ_CP064056.1"/>
</dbReference>
<evidence type="ECO:0000313" key="2">
    <source>
        <dbReference type="EMBL" id="QPM75242.1"/>
    </source>
</evidence>
<feature type="transmembrane region" description="Helical" evidence="1">
    <location>
        <begin position="80"/>
        <end position="109"/>
    </location>
</feature>
<dbReference type="EMBL" id="CP064056">
    <property type="protein sequence ID" value="QPM75242.1"/>
    <property type="molecule type" value="Genomic_DNA"/>
</dbReference>
<dbReference type="KEGG" id="sllo:ISP08_00435"/>
<dbReference type="Proteomes" id="UP000594455">
    <property type="component" value="Chromosome"/>
</dbReference>
<dbReference type="AlphaFoldDB" id="A0A7T1F9F3"/>
<protein>
    <submittedName>
        <fullName evidence="2">DUF805 domain-containing protein</fullName>
    </submittedName>
</protein>
<gene>
    <name evidence="2" type="ORF">ISP08_00435</name>
</gene>
<dbReference type="PANTHER" id="PTHR34980:SF2">
    <property type="entry name" value="INNER MEMBRANE PROTEIN YHAH-RELATED"/>
    <property type="match status" value="1"/>
</dbReference>
<feature type="transmembrane region" description="Helical" evidence="1">
    <location>
        <begin position="35"/>
        <end position="68"/>
    </location>
</feature>
<dbReference type="PANTHER" id="PTHR34980">
    <property type="entry name" value="INNER MEMBRANE PROTEIN-RELATED-RELATED"/>
    <property type="match status" value="1"/>
</dbReference>
<reference evidence="2 3" key="1">
    <citation type="submission" date="2020-10" db="EMBL/GenBank/DDBJ databases">
        <title>Closed genome sequences of Staphylococcus lloydii sp. nov. and Staphylococcus durrellii sp. nov. Isolated from Captive Fruit Bats (Pteropus livingstonii).</title>
        <authorList>
            <person name="Fountain K."/>
        </authorList>
    </citation>
    <scope>NUCLEOTIDE SEQUENCE [LARGE SCALE GENOMIC DNA]</scope>
    <source>
        <strain evidence="2 3">23_2_7_LY</strain>
    </source>
</reference>
<proteinExistence type="predicted"/>
<sequence length="169" mass="18689">MDSSQNQVIESYKAFWTRFIDVNGRSTRPEFWHPFWINFLISSVLGIVSSGLLSGLFAIVIIIPTFTVMVRRLHDTNRTMILAIISYISGFITMIATTLFIIGVIIIVANTESHGLLGTTVMAGIFGTVIAGLVTLYTWFVLILAGNKEPNKYGTGGSCETDIEVYTQQ</sequence>
<dbReference type="InterPro" id="IPR008523">
    <property type="entry name" value="DUF805"/>
</dbReference>
<name>A0A7T1F9F3_9STAP</name>
<dbReference type="GO" id="GO:0005886">
    <property type="term" value="C:plasma membrane"/>
    <property type="evidence" value="ECO:0007669"/>
    <property type="project" value="TreeGrafter"/>
</dbReference>
<keyword evidence="1" id="KW-0472">Membrane</keyword>
<keyword evidence="1" id="KW-0812">Transmembrane</keyword>